<evidence type="ECO:0000256" key="4">
    <source>
        <dbReference type="RuleBase" id="RU362068"/>
    </source>
</evidence>
<dbReference type="EC" id="1.1.1.169" evidence="4"/>
<dbReference type="InterPro" id="IPR013752">
    <property type="entry name" value="KPA_reductase"/>
</dbReference>
<keyword evidence="4" id="KW-0566">Pantothenate biosynthesis</keyword>
<dbReference type="InterPro" id="IPR036291">
    <property type="entry name" value="NAD(P)-bd_dom_sf"/>
</dbReference>
<evidence type="ECO:0000256" key="1">
    <source>
        <dbReference type="ARBA" id="ARBA00007870"/>
    </source>
</evidence>
<organism evidence="7 8">
    <name type="scientific">Salinibacillus kushneri</name>
    <dbReference type="NCBI Taxonomy" id="237682"/>
    <lineage>
        <taxon>Bacteria</taxon>
        <taxon>Bacillati</taxon>
        <taxon>Bacillota</taxon>
        <taxon>Bacilli</taxon>
        <taxon>Bacillales</taxon>
        <taxon>Bacillaceae</taxon>
        <taxon>Salinibacillus</taxon>
    </lineage>
</organism>
<dbReference type="InterPro" id="IPR003710">
    <property type="entry name" value="ApbA"/>
</dbReference>
<dbReference type="Gene3D" id="3.40.50.720">
    <property type="entry name" value="NAD(P)-binding Rossmann-like Domain"/>
    <property type="match status" value="1"/>
</dbReference>
<feature type="domain" description="Ketopantoate reductase N-terminal" evidence="5">
    <location>
        <begin position="4"/>
        <end position="151"/>
    </location>
</feature>
<dbReference type="SUPFAM" id="SSF51735">
    <property type="entry name" value="NAD(P)-binding Rossmann-fold domains"/>
    <property type="match status" value="1"/>
</dbReference>
<proteinExistence type="inferred from homology"/>
<evidence type="ECO:0000256" key="3">
    <source>
        <dbReference type="ARBA" id="ARBA00023002"/>
    </source>
</evidence>
<accession>A0A1I0ALM3</accession>
<reference evidence="8" key="1">
    <citation type="submission" date="2016-10" db="EMBL/GenBank/DDBJ databases">
        <authorList>
            <person name="Varghese N."/>
            <person name="Submissions S."/>
        </authorList>
    </citation>
    <scope>NUCLEOTIDE SEQUENCE [LARGE SCALE GENOMIC DNA]</scope>
    <source>
        <strain evidence="8">CGMCC 1.3566</strain>
    </source>
</reference>
<keyword evidence="2 4" id="KW-0521">NADP</keyword>
<gene>
    <name evidence="7" type="ORF">SAMN05421676_102195</name>
</gene>
<dbReference type="InterPro" id="IPR008927">
    <property type="entry name" value="6-PGluconate_DH-like_C_sf"/>
</dbReference>
<dbReference type="Proteomes" id="UP000199095">
    <property type="component" value="Unassembled WGS sequence"/>
</dbReference>
<keyword evidence="3 4" id="KW-0560">Oxidoreductase</keyword>
<dbReference type="GO" id="GO:0008677">
    <property type="term" value="F:2-dehydropantoate 2-reductase activity"/>
    <property type="evidence" value="ECO:0007669"/>
    <property type="project" value="UniProtKB-EC"/>
</dbReference>
<comment type="function">
    <text evidence="4">Catalyzes the NADPH-dependent reduction of ketopantoate into pantoic acid.</text>
</comment>
<dbReference type="PANTHER" id="PTHR21708:SF26">
    <property type="entry name" value="2-DEHYDROPANTOATE 2-REDUCTASE"/>
    <property type="match status" value="1"/>
</dbReference>
<dbReference type="GO" id="GO:0005737">
    <property type="term" value="C:cytoplasm"/>
    <property type="evidence" value="ECO:0007669"/>
    <property type="project" value="TreeGrafter"/>
</dbReference>
<evidence type="ECO:0000259" key="6">
    <source>
        <dbReference type="Pfam" id="PF08546"/>
    </source>
</evidence>
<keyword evidence="8" id="KW-1185">Reference proteome</keyword>
<dbReference type="FunFam" id="3.40.50.720:FF:000307">
    <property type="entry name" value="2-dehydropantoate 2-reductase"/>
    <property type="match status" value="1"/>
</dbReference>
<dbReference type="EMBL" id="FOHJ01000002">
    <property type="protein sequence ID" value="SES95193.1"/>
    <property type="molecule type" value="Genomic_DNA"/>
</dbReference>
<feature type="domain" description="Ketopantoate reductase C-terminal" evidence="6">
    <location>
        <begin position="179"/>
        <end position="301"/>
    </location>
</feature>
<name>A0A1I0ALM3_9BACI</name>
<evidence type="ECO:0000256" key="2">
    <source>
        <dbReference type="ARBA" id="ARBA00022857"/>
    </source>
</evidence>
<evidence type="ECO:0000313" key="7">
    <source>
        <dbReference type="EMBL" id="SES95193.1"/>
    </source>
</evidence>
<evidence type="ECO:0000259" key="5">
    <source>
        <dbReference type="Pfam" id="PF02558"/>
    </source>
</evidence>
<dbReference type="Gene3D" id="1.10.1040.10">
    <property type="entry name" value="N-(1-d-carboxylethyl)-l-norvaline Dehydrogenase, domain 2"/>
    <property type="match status" value="1"/>
</dbReference>
<protein>
    <recommendedName>
        <fullName evidence="4">2-dehydropantoate 2-reductase</fullName>
        <ecNumber evidence="4">1.1.1.169</ecNumber>
    </recommendedName>
    <alternativeName>
        <fullName evidence="4">Ketopantoate reductase</fullName>
    </alternativeName>
</protein>
<dbReference type="UniPathway" id="UPA00028">
    <property type="reaction ID" value="UER00004"/>
</dbReference>
<comment type="similarity">
    <text evidence="1 4">Belongs to the ketopantoate reductase family.</text>
</comment>
<dbReference type="NCBIfam" id="TIGR00745">
    <property type="entry name" value="apbA_panE"/>
    <property type="match status" value="1"/>
</dbReference>
<sequence length="306" mass="34190">MMNVVVMGAGAVGGYYGGKLAQNGESVYFLVRKRRYEQLKQRGLNIESIHGNFSFEPNLIVEPKEVEQPDLVIVALKNYHLEGAMPQLEELVQQGAKLLPLLNGVEHLDLFIEKFGKENVLGGLCYIESTLNEKGDIIQKSPMQDIIFGPLTTQDSSFLENIEKMMKDAKIAVTLTEEILAEIWKKFIFITSLSGITSAVRAPIGVALEDEVTQAFLRNLITEVYKISQARQVEISGDMVDTVMERLKSVSPDLTSSMHKDLKKGLPLELDSMHGYLLTLGEQYNIDLPCLKAIYALLHPYKNGQN</sequence>
<evidence type="ECO:0000313" key="8">
    <source>
        <dbReference type="Proteomes" id="UP000199095"/>
    </source>
</evidence>
<dbReference type="InterPro" id="IPR013328">
    <property type="entry name" value="6PGD_dom2"/>
</dbReference>
<dbReference type="AlphaFoldDB" id="A0A1I0ALM3"/>
<dbReference type="PANTHER" id="PTHR21708">
    <property type="entry name" value="PROBABLE 2-DEHYDROPANTOATE 2-REDUCTASE"/>
    <property type="match status" value="1"/>
</dbReference>
<dbReference type="GO" id="GO:0015940">
    <property type="term" value="P:pantothenate biosynthetic process"/>
    <property type="evidence" value="ECO:0007669"/>
    <property type="project" value="UniProtKB-UniPathway"/>
</dbReference>
<dbReference type="InterPro" id="IPR013332">
    <property type="entry name" value="KPR_N"/>
</dbReference>
<dbReference type="FunFam" id="1.10.1040.10:FF:000017">
    <property type="entry name" value="2-dehydropantoate 2-reductase"/>
    <property type="match status" value="1"/>
</dbReference>
<comment type="pathway">
    <text evidence="4">Cofactor biosynthesis; (R)-pantothenate biosynthesis; (R)-pantoate from 3-methyl-2-oxobutanoate: step 2/2.</text>
</comment>
<dbReference type="Pfam" id="PF02558">
    <property type="entry name" value="ApbA"/>
    <property type="match status" value="1"/>
</dbReference>
<dbReference type="Pfam" id="PF08546">
    <property type="entry name" value="ApbA_C"/>
    <property type="match status" value="1"/>
</dbReference>
<dbReference type="InterPro" id="IPR051402">
    <property type="entry name" value="KPR-Related"/>
</dbReference>
<dbReference type="SUPFAM" id="SSF48179">
    <property type="entry name" value="6-phosphogluconate dehydrogenase C-terminal domain-like"/>
    <property type="match status" value="1"/>
</dbReference>
<comment type="catalytic activity">
    <reaction evidence="4">
        <text>(R)-pantoate + NADP(+) = 2-dehydropantoate + NADPH + H(+)</text>
        <dbReference type="Rhea" id="RHEA:16233"/>
        <dbReference type="ChEBI" id="CHEBI:11561"/>
        <dbReference type="ChEBI" id="CHEBI:15378"/>
        <dbReference type="ChEBI" id="CHEBI:15980"/>
        <dbReference type="ChEBI" id="CHEBI:57783"/>
        <dbReference type="ChEBI" id="CHEBI:58349"/>
        <dbReference type="EC" id="1.1.1.169"/>
    </reaction>
</comment>
<dbReference type="STRING" id="237682.SAMN05421676_102195"/>